<comment type="similarity">
    <text evidence="1">Belongs to the methyltransferase superfamily. Type-7 methyltransferase family. SABATH subfamily.</text>
</comment>
<evidence type="ECO:0000256" key="3">
    <source>
        <dbReference type="ARBA" id="ARBA00022842"/>
    </source>
</evidence>
<dbReference type="InterPro" id="IPR029063">
    <property type="entry name" value="SAM-dependent_MTases_sf"/>
</dbReference>
<dbReference type="Gene3D" id="1.10.1200.270">
    <property type="entry name" value="Methyltransferase, alpha-helical capping domain"/>
    <property type="match status" value="1"/>
</dbReference>
<gene>
    <name evidence="4" type="ORF">PVAP13_6KG014200</name>
</gene>
<proteinExistence type="inferred from homology"/>
<keyword evidence="3" id="KW-0460">Magnesium</keyword>
<dbReference type="InterPro" id="IPR042086">
    <property type="entry name" value="MeTrfase_capping"/>
</dbReference>
<keyword evidence="2" id="KW-0479">Metal-binding</keyword>
<name>A0A8T0R615_PANVG</name>
<protein>
    <submittedName>
        <fullName evidence="4">Uncharacterized protein</fullName>
    </submittedName>
</protein>
<dbReference type="SUPFAM" id="SSF53335">
    <property type="entry name" value="S-adenosyl-L-methionine-dependent methyltransferases"/>
    <property type="match status" value="1"/>
</dbReference>
<evidence type="ECO:0000256" key="1">
    <source>
        <dbReference type="ARBA" id="ARBA00008908"/>
    </source>
</evidence>
<dbReference type="AlphaFoldDB" id="A0A8T0R615"/>
<organism evidence="4 5">
    <name type="scientific">Panicum virgatum</name>
    <name type="common">Blackwell switchgrass</name>
    <dbReference type="NCBI Taxonomy" id="38727"/>
    <lineage>
        <taxon>Eukaryota</taxon>
        <taxon>Viridiplantae</taxon>
        <taxon>Streptophyta</taxon>
        <taxon>Embryophyta</taxon>
        <taxon>Tracheophyta</taxon>
        <taxon>Spermatophyta</taxon>
        <taxon>Magnoliopsida</taxon>
        <taxon>Liliopsida</taxon>
        <taxon>Poales</taxon>
        <taxon>Poaceae</taxon>
        <taxon>PACMAD clade</taxon>
        <taxon>Panicoideae</taxon>
        <taxon>Panicodae</taxon>
        <taxon>Paniceae</taxon>
        <taxon>Panicinae</taxon>
        <taxon>Panicum</taxon>
        <taxon>Panicum sect. Hiantes</taxon>
    </lineage>
</organism>
<sequence>MLNIEQDLHMAEGEGEYSYTKNSRHQILLESLPMIENAIRNVYETLVLKTMTIADLGCSSGPNTLHFVSKLIDITSEQCNKAVECDPMELLIFLNDLPGNDFNQVFRSLENLKKGTGDQTRNTPLLYHISGLPKSYYNRLLPRESVHLFHSSTSLHWRSQVPELLEARRDVLLNKDDIYISKTSTSFVVNCFKEQFNKDFSTFLKLRHEELVYGGKMVLTFFGRKDEDVYNGDFNKIFGLLTISLQSLVAKGLVEREKLESFNLPLYGPSIAEVKEIVMQSHMFELDHIKLFETNWDPYDDTEGDDVLDSARSGINVSMVIRAVLGPLIARHFGETILDGLFKEYACLVSKHLEKEKTKYATITMSLTKV</sequence>
<dbReference type="GO" id="GO:0008168">
    <property type="term" value="F:methyltransferase activity"/>
    <property type="evidence" value="ECO:0007669"/>
    <property type="project" value="InterPro"/>
</dbReference>
<evidence type="ECO:0000313" key="5">
    <source>
        <dbReference type="Proteomes" id="UP000823388"/>
    </source>
</evidence>
<comment type="caution">
    <text evidence="4">The sequence shown here is derived from an EMBL/GenBank/DDBJ whole genome shotgun (WGS) entry which is preliminary data.</text>
</comment>
<dbReference type="InterPro" id="IPR005299">
    <property type="entry name" value="MeTrfase_7"/>
</dbReference>
<evidence type="ECO:0000313" key="4">
    <source>
        <dbReference type="EMBL" id="KAG2581107.1"/>
    </source>
</evidence>
<dbReference type="EMBL" id="CM029047">
    <property type="protein sequence ID" value="KAG2581107.1"/>
    <property type="molecule type" value="Genomic_DNA"/>
</dbReference>
<dbReference type="Gene3D" id="3.40.50.150">
    <property type="entry name" value="Vaccinia Virus protein VP39"/>
    <property type="match status" value="1"/>
</dbReference>
<accession>A0A8T0R615</accession>
<dbReference type="Pfam" id="PF03492">
    <property type="entry name" value="Methyltransf_7"/>
    <property type="match status" value="1"/>
</dbReference>
<dbReference type="Proteomes" id="UP000823388">
    <property type="component" value="Chromosome 6K"/>
</dbReference>
<reference evidence="4" key="1">
    <citation type="submission" date="2020-05" db="EMBL/GenBank/DDBJ databases">
        <title>WGS assembly of Panicum virgatum.</title>
        <authorList>
            <person name="Lovell J.T."/>
            <person name="Jenkins J."/>
            <person name="Shu S."/>
            <person name="Juenger T.E."/>
            <person name="Schmutz J."/>
        </authorList>
    </citation>
    <scope>NUCLEOTIDE SEQUENCE</scope>
    <source>
        <strain evidence="4">AP13</strain>
    </source>
</reference>
<dbReference type="GO" id="GO:0046872">
    <property type="term" value="F:metal ion binding"/>
    <property type="evidence" value="ECO:0007669"/>
    <property type="project" value="UniProtKB-KW"/>
</dbReference>
<dbReference type="PANTHER" id="PTHR31009">
    <property type="entry name" value="S-ADENOSYL-L-METHIONINE:CARBOXYL METHYLTRANSFERASE FAMILY PROTEIN"/>
    <property type="match status" value="1"/>
</dbReference>
<keyword evidence="5" id="KW-1185">Reference proteome</keyword>
<evidence type="ECO:0000256" key="2">
    <source>
        <dbReference type="ARBA" id="ARBA00022723"/>
    </source>
</evidence>